<gene>
    <name evidence="23" type="primary">TMEM59</name>
    <name evidence="23" type="ORF">L345_06948</name>
</gene>
<evidence type="ECO:0000313" key="24">
    <source>
        <dbReference type="Proteomes" id="UP000018936"/>
    </source>
</evidence>
<keyword evidence="14" id="KW-0325">Glycoprotein</keyword>
<evidence type="ECO:0000256" key="10">
    <source>
        <dbReference type="ARBA" id="ARBA00023006"/>
    </source>
</evidence>
<keyword evidence="11" id="KW-0333">Golgi apparatus</keyword>
<evidence type="ECO:0000259" key="22">
    <source>
        <dbReference type="Pfam" id="PF25241"/>
    </source>
</evidence>
<evidence type="ECO:0000256" key="18">
    <source>
        <dbReference type="ARBA" id="ARBA00039377"/>
    </source>
</evidence>
<comment type="caution">
    <text evidence="20">Lacks conserved residue(s) required for the propagation of feature annotation.</text>
</comment>
<comment type="caution">
    <text evidence="23">The sequence shown here is derived from an EMBL/GenBank/DDBJ whole genome shotgun (WGS) entry which is preliminary data.</text>
</comment>
<evidence type="ECO:0000256" key="5">
    <source>
        <dbReference type="ARBA" id="ARBA00022475"/>
    </source>
</evidence>
<dbReference type="InterPro" id="IPR002172">
    <property type="entry name" value="LDrepeatLR_classA_rpt"/>
</dbReference>
<accession>V8NYZ0</accession>
<dbReference type="Gene3D" id="4.10.400.10">
    <property type="entry name" value="Low-density Lipoprotein Receptor"/>
    <property type="match status" value="2"/>
</dbReference>
<evidence type="ECO:0000256" key="11">
    <source>
        <dbReference type="ARBA" id="ARBA00023034"/>
    </source>
</evidence>
<comment type="function">
    <text evidence="19">Acts as a regulator of autophagy in response to S.aureus infection by promoting activation of LC3 (MAP1LC3A, MAP1LC3B or MAP1LC3C). Acts by interacting with ATG16L1, leading to promote a functional complex between LC3 and ATG16L1 and promoting LC3 lipidation and subsequent activation of autophagy. Modulates the O-glycosylation and complex N-glycosylation steps occurring during the Golgi maturation of several proteins such as APP, BACE1, SEAP or PRNP. Inhibits APP transport to the cell surface and further shedding.</text>
</comment>
<organism evidence="23 24">
    <name type="scientific">Ophiophagus hannah</name>
    <name type="common">King cobra</name>
    <name type="synonym">Naja hannah</name>
    <dbReference type="NCBI Taxonomy" id="8665"/>
    <lineage>
        <taxon>Eukaryota</taxon>
        <taxon>Metazoa</taxon>
        <taxon>Chordata</taxon>
        <taxon>Craniata</taxon>
        <taxon>Vertebrata</taxon>
        <taxon>Euteleostomi</taxon>
        <taxon>Lepidosauria</taxon>
        <taxon>Squamata</taxon>
        <taxon>Bifurcata</taxon>
        <taxon>Unidentata</taxon>
        <taxon>Episquamata</taxon>
        <taxon>Toxicofera</taxon>
        <taxon>Serpentes</taxon>
        <taxon>Colubroidea</taxon>
        <taxon>Elapidae</taxon>
        <taxon>Elapinae</taxon>
        <taxon>Ophiophagus</taxon>
    </lineage>
</organism>
<comment type="subcellular location">
    <subcellularLocation>
        <location evidence="1">Cell membrane</location>
        <topology evidence="1">Single-pass type I membrane protein</topology>
    </subcellularLocation>
    <subcellularLocation>
        <location evidence="3">Golgi apparatus membrane</location>
        <topology evidence="3">Single-pass type I membrane protein</topology>
    </subcellularLocation>
    <subcellularLocation>
        <location evidence="16">Late endosome membrane</location>
        <topology evidence="16">Single-pass type I membrane protein</topology>
    </subcellularLocation>
    <subcellularLocation>
        <location evidence="2">Lysosome membrane</location>
        <topology evidence="2">Single-pass type I membrane protein</topology>
    </subcellularLocation>
</comment>
<evidence type="ECO:0000256" key="21">
    <source>
        <dbReference type="SAM" id="Phobius"/>
    </source>
</evidence>
<protein>
    <recommendedName>
        <fullName evidence="18">Transmembrane protein 59</fullName>
    </recommendedName>
</protein>
<dbReference type="GO" id="GO:0005765">
    <property type="term" value="C:lysosomal membrane"/>
    <property type="evidence" value="ECO:0007669"/>
    <property type="project" value="UniProtKB-SubCell"/>
</dbReference>
<name>V8NYZ0_OPHHA</name>
<evidence type="ECO:0000256" key="8">
    <source>
        <dbReference type="ARBA" id="ARBA00022753"/>
    </source>
</evidence>
<keyword evidence="5" id="KW-1003">Cell membrane</keyword>
<dbReference type="PANTHER" id="PTHR28652">
    <property type="entry name" value="TRANSMEMBRANE PROTEIN 59-LIKE PROTEIN"/>
    <property type="match status" value="1"/>
</dbReference>
<evidence type="ECO:0000256" key="16">
    <source>
        <dbReference type="ARBA" id="ARBA00037817"/>
    </source>
</evidence>
<evidence type="ECO:0000256" key="15">
    <source>
        <dbReference type="ARBA" id="ARBA00023228"/>
    </source>
</evidence>
<keyword evidence="9 21" id="KW-1133">Transmembrane helix</keyword>
<dbReference type="PROSITE" id="PS50068">
    <property type="entry name" value="LDLRA_2"/>
    <property type="match status" value="1"/>
</dbReference>
<keyword evidence="8" id="KW-0967">Endosome</keyword>
<dbReference type="PRINTS" id="PR00261">
    <property type="entry name" value="LDLRECEPTOR"/>
</dbReference>
<keyword evidence="12 21" id="KW-0472">Membrane</keyword>
<dbReference type="Pfam" id="PF25241">
    <property type="entry name" value="LDLRAD1_C"/>
    <property type="match status" value="1"/>
</dbReference>
<reference evidence="23 24" key="1">
    <citation type="journal article" date="2013" name="Proc. Natl. Acad. Sci. U.S.A.">
        <title>The king cobra genome reveals dynamic gene evolution and adaptation in the snake venom system.</title>
        <authorList>
            <person name="Vonk F.J."/>
            <person name="Casewell N.R."/>
            <person name="Henkel C.V."/>
            <person name="Heimberg A.M."/>
            <person name="Jansen H.J."/>
            <person name="McCleary R.J."/>
            <person name="Kerkkamp H.M."/>
            <person name="Vos R.A."/>
            <person name="Guerreiro I."/>
            <person name="Calvete J.J."/>
            <person name="Wuster W."/>
            <person name="Woods A.E."/>
            <person name="Logan J.M."/>
            <person name="Harrison R.A."/>
            <person name="Castoe T.A."/>
            <person name="de Koning A.P."/>
            <person name="Pollock D.D."/>
            <person name="Yandell M."/>
            <person name="Calderon D."/>
            <person name="Renjifo C."/>
            <person name="Currier R.B."/>
            <person name="Salgado D."/>
            <person name="Pla D."/>
            <person name="Sanz L."/>
            <person name="Hyder A.S."/>
            <person name="Ribeiro J.M."/>
            <person name="Arntzen J.W."/>
            <person name="van den Thillart G.E."/>
            <person name="Boetzer M."/>
            <person name="Pirovano W."/>
            <person name="Dirks R.P."/>
            <person name="Spaink H.P."/>
            <person name="Duboule D."/>
            <person name="McGlinn E."/>
            <person name="Kini R.M."/>
            <person name="Richardson M.K."/>
        </authorList>
    </citation>
    <scope>NUCLEOTIDE SEQUENCE</scope>
    <source>
        <tissue evidence="23">Blood</tissue>
    </source>
</reference>
<keyword evidence="7" id="KW-0732">Signal</keyword>
<evidence type="ECO:0000256" key="20">
    <source>
        <dbReference type="PROSITE-ProRule" id="PRU00124"/>
    </source>
</evidence>
<evidence type="ECO:0000256" key="14">
    <source>
        <dbReference type="ARBA" id="ARBA00023180"/>
    </source>
</evidence>
<dbReference type="InterPro" id="IPR023415">
    <property type="entry name" value="LDLR_class-A_CS"/>
</dbReference>
<comment type="similarity">
    <text evidence="4">Belongs to the TMEM59 family.</text>
</comment>
<dbReference type="AlphaFoldDB" id="V8NYZ0"/>
<comment type="subunit">
    <text evidence="17">Interacts with ATG16L1 (via WD repeats).</text>
</comment>
<dbReference type="SUPFAM" id="SSF57424">
    <property type="entry name" value="LDL receptor-like module"/>
    <property type="match status" value="2"/>
</dbReference>
<keyword evidence="10" id="KW-0072">Autophagy</keyword>
<sequence>MMTFLTFNYQEEELYACQRGCRLFSICQFVDDGIDLNRTKMECDSACTEAYSSQSDEQYACHLGCQNQLPYAELRREQLMSLMPKIHRLFPLTLVRSFWSDMMETAHSFITSTWTFYLQADDGKILIFQSKPDVQYVQSPDQENQDLKASLAKTSLDLQMGGPHARKGSFDEDETESFFKCISLNSGWILTTTLLLSILVLLWICCATVTTAVEQYVPSENIDTDSLGSTISHLTDKKAGTTHDQPDCCRKYFSWTVCTRRCICVSAISLIILGIIIAIIALAVTVGIPPPSPVNRLCVTTSKQTGFLCDNRETCIPASEVCDTRQNCANGEDEQEALCSDLPKSLPGYLIFYCKNRRLWIYADKKCNGFNDCGDCSDEIGSQANCPPCGSQSWSCTLVVFHDYCTCIPRSFCRDGIQHCFDWSDEYLCTR</sequence>
<keyword evidence="15" id="KW-0458">Lysosome</keyword>
<feature type="domain" description="LDLRAD1-like C-terminal" evidence="22">
    <location>
        <begin position="387"/>
        <end position="427"/>
    </location>
</feature>
<evidence type="ECO:0000256" key="6">
    <source>
        <dbReference type="ARBA" id="ARBA00022692"/>
    </source>
</evidence>
<keyword evidence="6 21" id="KW-0812">Transmembrane</keyword>
<dbReference type="PROSITE" id="PS01209">
    <property type="entry name" value="LDLRA_1"/>
    <property type="match status" value="1"/>
</dbReference>
<dbReference type="OrthoDB" id="2019384at2759"/>
<feature type="non-terminal residue" evidence="23">
    <location>
        <position position="1"/>
    </location>
</feature>
<evidence type="ECO:0000256" key="7">
    <source>
        <dbReference type="ARBA" id="ARBA00022729"/>
    </source>
</evidence>
<evidence type="ECO:0000256" key="2">
    <source>
        <dbReference type="ARBA" id="ARBA00004352"/>
    </source>
</evidence>
<dbReference type="Pfam" id="PF00057">
    <property type="entry name" value="Ldl_recept_a"/>
    <property type="match status" value="1"/>
</dbReference>
<evidence type="ECO:0000256" key="9">
    <source>
        <dbReference type="ARBA" id="ARBA00022989"/>
    </source>
</evidence>
<dbReference type="Proteomes" id="UP000018936">
    <property type="component" value="Unassembled WGS sequence"/>
</dbReference>
<dbReference type="GO" id="GO:0031902">
    <property type="term" value="C:late endosome membrane"/>
    <property type="evidence" value="ECO:0007669"/>
    <property type="project" value="UniProtKB-SubCell"/>
</dbReference>
<evidence type="ECO:0000256" key="12">
    <source>
        <dbReference type="ARBA" id="ARBA00023136"/>
    </source>
</evidence>
<dbReference type="GO" id="GO:0006914">
    <property type="term" value="P:autophagy"/>
    <property type="evidence" value="ECO:0007669"/>
    <property type="project" value="UniProtKB-KW"/>
</dbReference>
<dbReference type="EMBL" id="AZIM01001342">
    <property type="protein sequence ID" value="ETE67270.1"/>
    <property type="molecule type" value="Genomic_DNA"/>
</dbReference>
<feature type="transmembrane region" description="Helical" evidence="21">
    <location>
        <begin position="262"/>
        <end position="288"/>
    </location>
</feature>
<evidence type="ECO:0000256" key="13">
    <source>
        <dbReference type="ARBA" id="ARBA00023157"/>
    </source>
</evidence>
<dbReference type="InterPro" id="IPR022065">
    <property type="entry name" value="Uncharacterised_TMEM59"/>
</dbReference>
<proteinExistence type="inferred from homology"/>
<dbReference type="GO" id="GO:0000139">
    <property type="term" value="C:Golgi membrane"/>
    <property type="evidence" value="ECO:0007669"/>
    <property type="project" value="UniProtKB-SubCell"/>
</dbReference>
<evidence type="ECO:0000313" key="23">
    <source>
        <dbReference type="EMBL" id="ETE67270.1"/>
    </source>
</evidence>
<keyword evidence="13" id="KW-1015">Disulfide bond</keyword>
<dbReference type="PANTHER" id="PTHR28652:SF3">
    <property type="entry name" value="TRANSMEMBRANE PROTEIN 59"/>
    <property type="match status" value="1"/>
</dbReference>
<keyword evidence="24" id="KW-1185">Reference proteome</keyword>
<evidence type="ECO:0000256" key="19">
    <source>
        <dbReference type="ARBA" id="ARBA00045285"/>
    </source>
</evidence>
<dbReference type="SMART" id="SM00192">
    <property type="entry name" value="LDLa"/>
    <property type="match status" value="3"/>
</dbReference>
<evidence type="ECO:0000256" key="1">
    <source>
        <dbReference type="ARBA" id="ARBA00004251"/>
    </source>
</evidence>
<evidence type="ECO:0000256" key="17">
    <source>
        <dbReference type="ARBA" id="ARBA00038589"/>
    </source>
</evidence>
<dbReference type="InterPro" id="IPR057430">
    <property type="entry name" value="LDLRAD1_C"/>
</dbReference>
<dbReference type="InterPro" id="IPR036055">
    <property type="entry name" value="LDL_receptor-like_sf"/>
</dbReference>
<dbReference type="Pfam" id="PF12280">
    <property type="entry name" value="BSMAP"/>
    <property type="match status" value="1"/>
</dbReference>
<feature type="transmembrane region" description="Helical" evidence="21">
    <location>
        <begin position="188"/>
        <end position="213"/>
    </location>
</feature>
<dbReference type="GO" id="GO:0010508">
    <property type="term" value="P:positive regulation of autophagy"/>
    <property type="evidence" value="ECO:0007669"/>
    <property type="project" value="TreeGrafter"/>
</dbReference>
<evidence type="ECO:0000256" key="4">
    <source>
        <dbReference type="ARBA" id="ARBA00009643"/>
    </source>
</evidence>
<evidence type="ECO:0000256" key="3">
    <source>
        <dbReference type="ARBA" id="ARBA00004614"/>
    </source>
</evidence>
<dbReference type="GO" id="GO:0005886">
    <property type="term" value="C:plasma membrane"/>
    <property type="evidence" value="ECO:0007669"/>
    <property type="project" value="UniProtKB-SubCell"/>
</dbReference>